<feature type="chain" id="PRO_5040494204" description="Secreted protein" evidence="2">
    <location>
        <begin position="24"/>
        <end position="94"/>
    </location>
</feature>
<keyword evidence="2" id="KW-0732">Signal</keyword>
<comment type="caution">
    <text evidence="3">The sequence shown here is derived from an EMBL/GenBank/DDBJ whole genome shotgun (WGS) entry which is preliminary data.</text>
</comment>
<evidence type="ECO:0000256" key="2">
    <source>
        <dbReference type="SAM" id="SignalP"/>
    </source>
</evidence>
<dbReference type="EMBL" id="MU152012">
    <property type="protein sequence ID" value="KAF9441207.1"/>
    <property type="molecule type" value="Genomic_DNA"/>
</dbReference>
<dbReference type="Proteomes" id="UP000807342">
    <property type="component" value="Unassembled WGS sequence"/>
</dbReference>
<evidence type="ECO:0000313" key="3">
    <source>
        <dbReference type="EMBL" id="KAF9441207.1"/>
    </source>
</evidence>
<evidence type="ECO:0008006" key="5">
    <source>
        <dbReference type="Google" id="ProtNLM"/>
    </source>
</evidence>
<sequence length="94" mass="10853">MSRMTFPSVLLFTSLLLVVRVEGCRHGDDNGVDRRQRTGDRNNVDTLKRLGTERMRKGKGGRRVTQQRQMSISGEGMRMMSRKPFVSFFRQCTV</sequence>
<reference evidence="3" key="1">
    <citation type="submission" date="2020-11" db="EMBL/GenBank/DDBJ databases">
        <authorList>
            <consortium name="DOE Joint Genome Institute"/>
            <person name="Ahrendt S."/>
            <person name="Riley R."/>
            <person name="Andreopoulos W."/>
            <person name="Labutti K."/>
            <person name="Pangilinan J."/>
            <person name="Ruiz-Duenas F.J."/>
            <person name="Barrasa J.M."/>
            <person name="Sanchez-Garcia M."/>
            <person name="Camarero S."/>
            <person name="Miyauchi S."/>
            <person name="Serrano A."/>
            <person name="Linde D."/>
            <person name="Babiker R."/>
            <person name="Drula E."/>
            <person name="Ayuso-Fernandez I."/>
            <person name="Pacheco R."/>
            <person name="Padilla G."/>
            <person name="Ferreira P."/>
            <person name="Barriuso J."/>
            <person name="Kellner H."/>
            <person name="Castanera R."/>
            <person name="Alfaro M."/>
            <person name="Ramirez L."/>
            <person name="Pisabarro A.G."/>
            <person name="Kuo A."/>
            <person name="Tritt A."/>
            <person name="Lipzen A."/>
            <person name="He G."/>
            <person name="Yan M."/>
            <person name="Ng V."/>
            <person name="Cullen D."/>
            <person name="Martin F."/>
            <person name="Rosso M.-N."/>
            <person name="Henrissat B."/>
            <person name="Hibbett D."/>
            <person name="Martinez A.T."/>
            <person name="Grigoriev I.V."/>
        </authorList>
    </citation>
    <scope>NUCLEOTIDE SEQUENCE</scope>
    <source>
        <strain evidence="3">MF-IS2</strain>
    </source>
</reference>
<evidence type="ECO:0000313" key="4">
    <source>
        <dbReference type="Proteomes" id="UP000807342"/>
    </source>
</evidence>
<organism evidence="3 4">
    <name type="scientific">Macrolepiota fuliginosa MF-IS2</name>
    <dbReference type="NCBI Taxonomy" id="1400762"/>
    <lineage>
        <taxon>Eukaryota</taxon>
        <taxon>Fungi</taxon>
        <taxon>Dikarya</taxon>
        <taxon>Basidiomycota</taxon>
        <taxon>Agaricomycotina</taxon>
        <taxon>Agaricomycetes</taxon>
        <taxon>Agaricomycetidae</taxon>
        <taxon>Agaricales</taxon>
        <taxon>Agaricineae</taxon>
        <taxon>Agaricaceae</taxon>
        <taxon>Macrolepiota</taxon>
    </lineage>
</organism>
<accession>A0A9P5X0P1</accession>
<name>A0A9P5X0P1_9AGAR</name>
<dbReference type="AlphaFoldDB" id="A0A9P5X0P1"/>
<keyword evidence="4" id="KW-1185">Reference proteome</keyword>
<feature type="signal peptide" evidence="2">
    <location>
        <begin position="1"/>
        <end position="23"/>
    </location>
</feature>
<proteinExistence type="predicted"/>
<feature type="region of interest" description="Disordered" evidence="1">
    <location>
        <begin position="55"/>
        <end position="77"/>
    </location>
</feature>
<evidence type="ECO:0000256" key="1">
    <source>
        <dbReference type="SAM" id="MobiDB-lite"/>
    </source>
</evidence>
<protein>
    <recommendedName>
        <fullName evidence="5">Secreted protein</fullName>
    </recommendedName>
</protein>
<gene>
    <name evidence="3" type="ORF">P691DRAFT_813433</name>
</gene>